<accession>A0ACB7ZDM9</accession>
<evidence type="ECO:0000313" key="1">
    <source>
        <dbReference type="EMBL" id="KAH7864008.1"/>
    </source>
</evidence>
<sequence>MFLESHICWVSSGTVRARYCWEPRDVSGAKPTMKKWSRGNGMRLTASLRSHQRRRGLTAGSSELESTEADIIECLVVQKPYTHQHSQQSWWTESVALYGSTTVSDTFGDGNTEKVSIIRSGYSSLIFDINSVPIPDPVPPPENGTPETLKYTQTTKVN</sequence>
<name>A0ACB7ZDM9_9ERIC</name>
<evidence type="ECO:0000313" key="2">
    <source>
        <dbReference type="Proteomes" id="UP000828048"/>
    </source>
</evidence>
<proteinExistence type="predicted"/>
<keyword evidence="2" id="KW-1185">Reference proteome</keyword>
<gene>
    <name evidence="1" type="ORF">Vadar_024574</name>
</gene>
<organism evidence="1 2">
    <name type="scientific">Vaccinium darrowii</name>
    <dbReference type="NCBI Taxonomy" id="229202"/>
    <lineage>
        <taxon>Eukaryota</taxon>
        <taxon>Viridiplantae</taxon>
        <taxon>Streptophyta</taxon>
        <taxon>Embryophyta</taxon>
        <taxon>Tracheophyta</taxon>
        <taxon>Spermatophyta</taxon>
        <taxon>Magnoliopsida</taxon>
        <taxon>eudicotyledons</taxon>
        <taxon>Gunneridae</taxon>
        <taxon>Pentapetalae</taxon>
        <taxon>asterids</taxon>
        <taxon>Ericales</taxon>
        <taxon>Ericaceae</taxon>
        <taxon>Vaccinioideae</taxon>
        <taxon>Vaccinieae</taxon>
        <taxon>Vaccinium</taxon>
    </lineage>
</organism>
<comment type="caution">
    <text evidence="1">The sequence shown here is derived from an EMBL/GenBank/DDBJ whole genome shotgun (WGS) entry which is preliminary data.</text>
</comment>
<reference evidence="1 2" key="1">
    <citation type="journal article" date="2021" name="Hortic Res">
        <title>High-quality reference genome and annotation aids understanding of berry development for evergreen blueberry (Vaccinium darrowii).</title>
        <authorList>
            <person name="Yu J."/>
            <person name="Hulse-Kemp A.M."/>
            <person name="Babiker E."/>
            <person name="Staton M."/>
        </authorList>
    </citation>
    <scope>NUCLEOTIDE SEQUENCE [LARGE SCALE GENOMIC DNA]</scope>
    <source>
        <strain evidence="2">cv. NJ 8807/NJ 8810</strain>
        <tissue evidence="1">Young leaf</tissue>
    </source>
</reference>
<dbReference type="EMBL" id="CM037162">
    <property type="protein sequence ID" value="KAH7864008.1"/>
    <property type="molecule type" value="Genomic_DNA"/>
</dbReference>
<protein>
    <submittedName>
        <fullName evidence="1">Uncharacterized protein</fullName>
    </submittedName>
</protein>
<dbReference type="Proteomes" id="UP000828048">
    <property type="component" value="Chromosome 12"/>
</dbReference>